<evidence type="ECO:0000313" key="3">
    <source>
        <dbReference type="Proteomes" id="UP000186817"/>
    </source>
</evidence>
<comment type="caution">
    <text evidence="2">The sequence shown here is derived from an EMBL/GenBank/DDBJ whole genome shotgun (WGS) entry which is preliminary data.</text>
</comment>
<gene>
    <name evidence="2" type="ORF">AK812_SmicGene37123</name>
</gene>
<evidence type="ECO:0000313" key="2">
    <source>
        <dbReference type="EMBL" id="OLP82239.1"/>
    </source>
</evidence>
<dbReference type="AlphaFoldDB" id="A0A1Q9CH36"/>
<keyword evidence="1" id="KW-0812">Transmembrane</keyword>
<dbReference type="EMBL" id="LSRX01001212">
    <property type="protein sequence ID" value="OLP82239.1"/>
    <property type="molecule type" value="Genomic_DNA"/>
</dbReference>
<reference evidence="2 3" key="1">
    <citation type="submission" date="2016-02" db="EMBL/GenBank/DDBJ databases">
        <title>Genome analysis of coral dinoflagellate symbionts highlights evolutionary adaptations to a symbiotic lifestyle.</title>
        <authorList>
            <person name="Aranda M."/>
            <person name="Li Y."/>
            <person name="Liew Y.J."/>
            <person name="Baumgarten S."/>
            <person name="Simakov O."/>
            <person name="Wilson M."/>
            <person name="Piel J."/>
            <person name="Ashoor H."/>
            <person name="Bougouffa S."/>
            <person name="Bajic V.B."/>
            <person name="Ryu T."/>
            <person name="Ravasi T."/>
            <person name="Bayer T."/>
            <person name="Micklem G."/>
            <person name="Kim H."/>
            <person name="Bhak J."/>
            <person name="Lajeunesse T.C."/>
            <person name="Voolstra C.R."/>
        </authorList>
    </citation>
    <scope>NUCLEOTIDE SEQUENCE [LARGE SCALE GENOMIC DNA]</scope>
    <source>
        <strain evidence="2 3">CCMP2467</strain>
    </source>
</reference>
<evidence type="ECO:0000256" key="1">
    <source>
        <dbReference type="SAM" id="Phobius"/>
    </source>
</evidence>
<keyword evidence="1" id="KW-0472">Membrane</keyword>
<feature type="transmembrane region" description="Helical" evidence="1">
    <location>
        <begin position="55"/>
        <end position="78"/>
    </location>
</feature>
<name>A0A1Q9CH36_SYMMI</name>
<accession>A0A1Q9CH36</accession>
<protein>
    <submittedName>
        <fullName evidence="2">Uncharacterized protein</fullName>
    </submittedName>
</protein>
<sequence>MLRTFWRFVTTGLVGILASFVGKEWTAKSIGAVCLLLAQVLQRWNASFWKLWTLINIWEVVALPSVWVASVTFSCLCLRPVRQLFQPLVGVETVRVIGLLQ</sequence>
<keyword evidence="3" id="KW-1185">Reference proteome</keyword>
<keyword evidence="1" id="KW-1133">Transmembrane helix</keyword>
<organism evidence="2 3">
    <name type="scientific">Symbiodinium microadriaticum</name>
    <name type="common">Dinoflagellate</name>
    <name type="synonym">Zooxanthella microadriatica</name>
    <dbReference type="NCBI Taxonomy" id="2951"/>
    <lineage>
        <taxon>Eukaryota</taxon>
        <taxon>Sar</taxon>
        <taxon>Alveolata</taxon>
        <taxon>Dinophyceae</taxon>
        <taxon>Suessiales</taxon>
        <taxon>Symbiodiniaceae</taxon>
        <taxon>Symbiodinium</taxon>
    </lineage>
</organism>
<proteinExistence type="predicted"/>
<dbReference type="Proteomes" id="UP000186817">
    <property type="component" value="Unassembled WGS sequence"/>
</dbReference>